<keyword evidence="1" id="KW-0456">Lyase</keyword>
<keyword evidence="4" id="KW-1185">Reference proteome</keyword>
<proteinExistence type="predicted"/>
<dbReference type="PANTHER" id="PTHR21240:SF28">
    <property type="entry name" value="ISO-OROTATE DECARBOXYLASE (EUROFUNG)"/>
    <property type="match status" value="1"/>
</dbReference>
<dbReference type="SUPFAM" id="SSF51556">
    <property type="entry name" value="Metallo-dependent hydrolases"/>
    <property type="match status" value="1"/>
</dbReference>
<evidence type="ECO:0000313" key="3">
    <source>
        <dbReference type="EMBL" id="MDW5596924.1"/>
    </source>
</evidence>
<name>A0ABU4HVQ4_9ACTN</name>
<evidence type="ECO:0000256" key="1">
    <source>
        <dbReference type="ARBA" id="ARBA00023239"/>
    </source>
</evidence>
<dbReference type="EMBL" id="JAWSTH010000069">
    <property type="protein sequence ID" value="MDW5596924.1"/>
    <property type="molecule type" value="Genomic_DNA"/>
</dbReference>
<evidence type="ECO:0000259" key="2">
    <source>
        <dbReference type="Pfam" id="PF04909"/>
    </source>
</evidence>
<sequence>MSATAEGPPQTVREPLSDLLIVDTDVHVHESPGALAPYCDMPWKVALEHIRDAAESYLDIPGFSPGVSAGDYQAKFPTTHDAGRTVWTPDQMRAEIDKLHVDIGVLFPDHLLKLPVLTQTDYASALARAYNAWLVDTWTSTERKLLGCIVACPHDPRDAAREIEKYADHPEIVGVYLPCAGLDPLWGHRMYDPIWEAAEAADLPVLLHSVTVTHPVFPFNNHGFDNELARHTCSHTFSIMANVVDMITTGVPIRYPKLRIAVAEAGVSFMPFIMSRLDKEYLERRRECPFLEERPSHYLKDWWVATQPIEEPEDMGDVAKMIELMDGWDRVMFATDWPHHDFDHPMKLDQIPMTDQQRRQLFGENALELFNIDAQGRRLKLRGSVA</sequence>
<reference evidence="4" key="1">
    <citation type="submission" date="2023-07" db="EMBL/GenBank/DDBJ databases">
        <title>Conexibacter stalactiti sp. nov., isolated from stalactites in a lava cave and emended description of the genus Conexibacter.</title>
        <authorList>
            <person name="Lee S.D."/>
        </authorList>
    </citation>
    <scope>NUCLEOTIDE SEQUENCE [LARGE SCALE GENOMIC DNA]</scope>
    <source>
        <strain evidence="4">KCTC 39840</strain>
    </source>
</reference>
<dbReference type="Gene3D" id="3.20.20.140">
    <property type="entry name" value="Metal-dependent hydrolases"/>
    <property type="match status" value="1"/>
</dbReference>
<evidence type="ECO:0000313" key="4">
    <source>
        <dbReference type="Proteomes" id="UP001284601"/>
    </source>
</evidence>
<dbReference type="InterPro" id="IPR006680">
    <property type="entry name" value="Amidohydro-rel"/>
</dbReference>
<gene>
    <name evidence="3" type="ORF">R7226_21430</name>
</gene>
<dbReference type="InterPro" id="IPR032465">
    <property type="entry name" value="ACMSD"/>
</dbReference>
<dbReference type="PANTHER" id="PTHR21240">
    <property type="entry name" value="2-AMINO-3-CARBOXYLMUCONATE-6-SEMIALDEHYDE DECARBOXYLASE"/>
    <property type="match status" value="1"/>
</dbReference>
<dbReference type="RefSeq" id="WP_318599360.1">
    <property type="nucleotide sequence ID" value="NZ_JAWSTH010000069.1"/>
</dbReference>
<feature type="domain" description="Amidohydrolase-related" evidence="2">
    <location>
        <begin position="25"/>
        <end position="371"/>
    </location>
</feature>
<accession>A0ABU4HVQ4</accession>
<protein>
    <submittedName>
        <fullName evidence="3">Amidohydrolase family protein</fullName>
    </submittedName>
</protein>
<comment type="caution">
    <text evidence="3">The sequence shown here is derived from an EMBL/GenBank/DDBJ whole genome shotgun (WGS) entry which is preliminary data.</text>
</comment>
<dbReference type="Pfam" id="PF04909">
    <property type="entry name" value="Amidohydro_2"/>
    <property type="match status" value="1"/>
</dbReference>
<organism evidence="3 4">
    <name type="scientific">Conexibacter stalactiti</name>
    <dbReference type="NCBI Taxonomy" id="1940611"/>
    <lineage>
        <taxon>Bacteria</taxon>
        <taxon>Bacillati</taxon>
        <taxon>Actinomycetota</taxon>
        <taxon>Thermoleophilia</taxon>
        <taxon>Solirubrobacterales</taxon>
        <taxon>Conexibacteraceae</taxon>
        <taxon>Conexibacter</taxon>
    </lineage>
</organism>
<dbReference type="Proteomes" id="UP001284601">
    <property type="component" value="Unassembled WGS sequence"/>
</dbReference>
<dbReference type="InterPro" id="IPR032466">
    <property type="entry name" value="Metal_Hydrolase"/>
</dbReference>